<keyword evidence="3" id="KW-1185">Reference proteome</keyword>
<dbReference type="EMBL" id="BAAAHG010000006">
    <property type="protein sequence ID" value="GAA0906869.1"/>
    <property type="molecule type" value="Genomic_DNA"/>
</dbReference>
<reference evidence="3" key="1">
    <citation type="journal article" date="2019" name="Int. J. Syst. Evol. Microbiol.">
        <title>The Global Catalogue of Microorganisms (GCM) 10K type strain sequencing project: providing services to taxonomists for standard genome sequencing and annotation.</title>
        <authorList>
            <consortium name="The Broad Institute Genomics Platform"/>
            <consortium name="The Broad Institute Genome Sequencing Center for Infectious Disease"/>
            <person name="Wu L."/>
            <person name="Ma J."/>
        </authorList>
    </citation>
    <scope>NUCLEOTIDE SEQUENCE [LARGE SCALE GENOMIC DNA]</scope>
    <source>
        <strain evidence="3">JCM 10673</strain>
    </source>
</reference>
<evidence type="ECO:0000313" key="3">
    <source>
        <dbReference type="Proteomes" id="UP001501005"/>
    </source>
</evidence>
<accession>A0ABP3YXD9</accession>
<dbReference type="Proteomes" id="UP001501005">
    <property type="component" value="Unassembled WGS sequence"/>
</dbReference>
<feature type="compositionally biased region" description="Basic and acidic residues" evidence="1">
    <location>
        <begin position="130"/>
        <end position="142"/>
    </location>
</feature>
<name>A0ABP3YXD9_9ACTN</name>
<feature type="compositionally biased region" description="Low complexity" evidence="1">
    <location>
        <begin position="32"/>
        <end position="41"/>
    </location>
</feature>
<organism evidence="2 3">
    <name type="scientific">Streptomyces thermoalcalitolerans</name>
    <dbReference type="NCBI Taxonomy" id="65605"/>
    <lineage>
        <taxon>Bacteria</taxon>
        <taxon>Bacillati</taxon>
        <taxon>Actinomycetota</taxon>
        <taxon>Actinomycetes</taxon>
        <taxon>Kitasatosporales</taxon>
        <taxon>Streptomycetaceae</taxon>
        <taxon>Streptomyces</taxon>
    </lineage>
</organism>
<feature type="compositionally biased region" description="Gly residues" evidence="1">
    <location>
        <begin position="55"/>
        <end position="77"/>
    </location>
</feature>
<evidence type="ECO:0000313" key="2">
    <source>
        <dbReference type="EMBL" id="GAA0906869.1"/>
    </source>
</evidence>
<gene>
    <name evidence="2" type="ORF">GCM10009549_12310</name>
</gene>
<protein>
    <submittedName>
        <fullName evidence="2">Uncharacterized protein</fullName>
    </submittedName>
</protein>
<feature type="region of interest" description="Disordered" evidence="1">
    <location>
        <begin position="1"/>
        <end position="168"/>
    </location>
</feature>
<evidence type="ECO:0000256" key="1">
    <source>
        <dbReference type="SAM" id="MobiDB-lite"/>
    </source>
</evidence>
<feature type="compositionally biased region" description="Low complexity" evidence="1">
    <location>
        <begin position="143"/>
        <end position="158"/>
    </location>
</feature>
<comment type="caution">
    <text evidence="2">The sequence shown here is derived from an EMBL/GenBank/DDBJ whole genome shotgun (WGS) entry which is preliminary data.</text>
</comment>
<proteinExistence type="predicted"/>
<sequence length="168" mass="16907">MPWEEGEGREEGEGTRSGAGSGPVMVITSSVGGRPAAPAGDGRCGGTGEKQPGHGVLGAGTGGGGGGLQGGGSGTGHLGVPSRGLGRGNQEGPHQKSRTQGETYWTHRDTSVHQETPGGPAPHSLQPRYCSERVNRAPRDRGSSVGRTRSGRSDVSGRMCPVGVSGQM</sequence>